<accession>A0A0E9U5N5</accession>
<name>A0A0E9U5N5_ANGAN</name>
<dbReference type="AlphaFoldDB" id="A0A0E9U5N5"/>
<protein>
    <submittedName>
        <fullName evidence="1">Uncharacterized protein</fullName>
    </submittedName>
</protein>
<sequence>MHKFTLTVLCVPHRQC</sequence>
<dbReference type="EMBL" id="GBXM01047520">
    <property type="protein sequence ID" value="JAH61057.1"/>
    <property type="molecule type" value="Transcribed_RNA"/>
</dbReference>
<evidence type="ECO:0000313" key="1">
    <source>
        <dbReference type="EMBL" id="JAH61057.1"/>
    </source>
</evidence>
<organism evidence="1">
    <name type="scientific">Anguilla anguilla</name>
    <name type="common">European freshwater eel</name>
    <name type="synonym">Muraena anguilla</name>
    <dbReference type="NCBI Taxonomy" id="7936"/>
    <lineage>
        <taxon>Eukaryota</taxon>
        <taxon>Metazoa</taxon>
        <taxon>Chordata</taxon>
        <taxon>Craniata</taxon>
        <taxon>Vertebrata</taxon>
        <taxon>Euteleostomi</taxon>
        <taxon>Actinopterygii</taxon>
        <taxon>Neopterygii</taxon>
        <taxon>Teleostei</taxon>
        <taxon>Anguilliformes</taxon>
        <taxon>Anguillidae</taxon>
        <taxon>Anguilla</taxon>
    </lineage>
</organism>
<reference evidence="1" key="1">
    <citation type="submission" date="2014-11" db="EMBL/GenBank/DDBJ databases">
        <authorList>
            <person name="Amaro Gonzalez C."/>
        </authorList>
    </citation>
    <scope>NUCLEOTIDE SEQUENCE</scope>
</reference>
<reference evidence="1" key="2">
    <citation type="journal article" date="2015" name="Fish Shellfish Immunol.">
        <title>Early steps in the European eel (Anguilla anguilla)-Vibrio vulnificus interaction in the gills: Role of the RtxA13 toxin.</title>
        <authorList>
            <person name="Callol A."/>
            <person name="Pajuelo D."/>
            <person name="Ebbesson L."/>
            <person name="Teles M."/>
            <person name="MacKenzie S."/>
            <person name="Amaro C."/>
        </authorList>
    </citation>
    <scope>NUCLEOTIDE SEQUENCE</scope>
</reference>
<proteinExistence type="predicted"/>